<dbReference type="EMBL" id="LT629690">
    <property type="protein sequence ID" value="SDE67039.1"/>
    <property type="molecule type" value="Genomic_DNA"/>
</dbReference>
<name>A0A1G7ETR3_9BACT</name>
<dbReference type="RefSeq" id="WP_083343426.1">
    <property type="nucleotide sequence ID" value="NZ_LT629690.1"/>
</dbReference>
<dbReference type="AlphaFoldDB" id="A0A1G7ETR3"/>
<protein>
    <submittedName>
        <fullName evidence="3">Glycine oxidase</fullName>
    </submittedName>
</protein>
<proteinExistence type="predicted"/>
<dbReference type="OrthoDB" id="9794226at2"/>
<dbReference type="InterPro" id="IPR036188">
    <property type="entry name" value="FAD/NAD-bd_sf"/>
</dbReference>
<dbReference type="PANTHER" id="PTHR13847:SF289">
    <property type="entry name" value="GLYCINE OXIDASE"/>
    <property type="match status" value="1"/>
</dbReference>
<dbReference type="GO" id="GO:0005737">
    <property type="term" value="C:cytoplasm"/>
    <property type="evidence" value="ECO:0007669"/>
    <property type="project" value="TreeGrafter"/>
</dbReference>
<evidence type="ECO:0000256" key="1">
    <source>
        <dbReference type="ARBA" id="ARBA00023002"/>
    </source>
</evidence>
<sequence>MRSPDVVIAGAGLIGLSCALELRAAGMSVTVVERGRAGQQASWAAGGMIGVNDSTHPHPPELVAMAEHSGNLYRDYLEIIAERGGTRVPYETEWVLEHAEGWRHHRTALPALAGSGYRRHAEPSVDPRKLFAALRDAVTKSDITIQEDAPVRGAFQREGGIDVRVKDSVISCGTFLDCTGAWSPPPVHPAKGQMLRVNAPGAMSARGLGNIVVRTQDIYLIPRLDGTIVIGSTIEDSGFDRTVHDTDIQHLRAEAAALLPALADAPEVERWAGLRPDTPDHLPLLGRTGEHSFVAAGHFRNGILLAPATAQAMAELILNEPPVLDLQAFRPQRFQEYAA</sequence>
<evidence type="ECO:0000259" key="2">
    <source>
        <dbReference type="Pfam" id="PF01266"/>
    </source>
</evidence>
<dbReference type="SUPFAM" id="SSF54373">
    <property type="entry name" value="FAD-linked reductases, C-terminal domain"/>
    <property type="match status" value="1"/>
</dbReference>
<dbReference type="Gene3D" id="3.30.9.10">
    <property type="entry name" value="D-Amino Acid Oxidase, subunit A, domain 2"/>
    <property type="match status" value="1"/>
</dbReference>
<keyword evidence="4" id="KW-1185">Reference proteome</keyword>
<evidence type="ECO:0000313" key="3">
    <source>
        <dbReference type="EMBL" id="SDE67039.1"/>
    </source>
</evidence>
<feature type="domain" description="FAD dependent oxidoreductase" evidence="2">
    <location>
        <begin position="5"/>
        <end position="316"/>
    </location>
</feature>
<dbReference type="GO" id="GO:0016491">
    <property type="term" value="F:oxidoreductase activity"/>
    <property type="evidence" value="ECO:0007669"/>
    <property type="project" value="UniProtKB-KW"/>
</dbReference>
<dbReference type="InterPro" id="IPR006076">
    <property type="entry name" value="FAD-dep_OxRdtase"/>
</dbReference>
<accession>A0A1G7ETR3</accession>
<evidence type="ECO:0000313" key="4">
    <source>
        <dbReference type="Proteomes" id="UP000182427"/>
    </source>
</evidence>
<gene>
    <name evidence="3" type="ORF">SAMN05444167_0092</name>
</gene>
<reference evidence="3 4" key="1">
    <citation type="submission" date="2016-10" db="EMBL/GenBank/DDBJ databases">
        <authorList>
            <person name="de Groot N.N."/>
        </authorList>
    </citation>
    <scope>NUCLEOTIDE SEQUENCE [LARGE SCALE GENOMIC DNA]</scope>
    <source>
        <strain evidence="3 4">GAS232</strain>
    </source>
</reference>
<dbReference type="Pfam" id="PF01266">
    <property type="entry name" value="DAO"/>
    <property type="match status" value="1"/>
</dbReference>
<dbReference type="Gene3D" id="3.50.50.60">
    <property type="entry name" value="FAD/NAD(P)-binding domain"/>
    <property type="match status" value="2"/>
</dbReference>
<dbReference type="PANTHER" id="PTHR13847">
    <property type="entry name" value="SARCOSINE DEHYDROGENASE-RELATED"/>
    <property type="match status" value="1"/>
</dbReference>
<dbReference type="PROSITE" id="PS51257">
    <property type="entry name" value="PROKAR_LIPOPROTEIN"/>
    <property type="match status" value="1"/>
</dbReference>
<keyword evidence="1" id="KW-0560">Oxidoreductase</keyword>
<organism evidence="3 4">
    <name type="scientific">Terriglobus roseus</name>
    <dbReference type="NCBI Taxonomy" id="392734"/>
    <lineage>
        <taxon>Bacteria</taxon>
        <taxon>Pseudomonadati</taxon>
        <taxon>Acidobacteriota</taxon>
        <taxon>Terriglobia</taxon>
        <taxon>Terriglobales</taxon>
        <taxon>Acidobacteriaceae</taxon>
        <taxon>Terriglobus</taxon>
    </lineage>
</organism>
<dbReference type="Proteomes" id="UP000182427">
    <property type="component" value="Chromosome I"/>
</dbReference>
<dbReference type="SUPFAM" id="SSF51971">
    <property type="entry name" value="Nucleotide-binding domain"/>
    <property type="match status" value="1"/>
</dbReference>